<reference evidence="8 9" key="1">
    <citation type="submission" date="2021-03" db="EMBL/GenBank/DDBJ databases">
        <title>novel species isolated from a fishpond in China.</title>
        <authorList>
            <person name="Lu H."/>
            <person name="Cai Z."/>
        </authorList>
    </citation>
    <scope>NUCLEOTIDE SEQUENCE [LARGE SCALE GENOMIC DNA]</scope>
    <source>
        <strain evidence="8 9">H41</strain>
    </source>
</reference>
<dbReference type="Proteomes" id="UP000664317">
    <property type="component" value="Unassembled WGS sequence"/>
</dbReference>
<dbReference type="EMBL" id="JAFKCT010000012">
    <property type="protein sequence ID" value="MBN7813346.1"/>
    <property type="molecule type" value="Genomic_DNA"/>
</dbReference>
<evidence type="ECO:0000256" key="2">
    <source>
        <dbReference type="ARBA" id="ARBA00008779"/>
    </source>
</evidence>
<accession>A0ABS3CB35</accession>
<keyword evidence="9" id="KW-1185">Reference proteome</keyword>
<keyword evidence="4" id="KW-0732">Signal</keyword>
<evidence type="ECO:0000313" key="9">
    <source>
        <dbReference type="Proteomes" id="UP000664317"/>
    </source>
</evidence>
<keyword evidence="5" id="KW-0378">Hydrolase</keyword>
<gene>
    <name evidence="8" type="ORF">J0A68_20495</name>
</gene>
<proteinExistence type="inferred from homology"/>
<organism evidence="8 9">
    <name type="scientific">Algoriphagus oliviformis</name>
    <dbReference type="NCBI Taxonomy" id="2811231"/>
    <lineage>
        <taxon>Bacteria</taxon>
        <taxon>Pseudomonadati</taxon>
        <taxon>Bacteroidota</taxon>
        <taxon>Cytophagia</taxon>
        <taxon>Cytophagales</taxon>
        <taxon>Cyclobacteriaceae</taxon>
        <taxon>Algoriphagus</taxon>
    </lineage>
</organism>
<evidence type="ECO:0000313" key="8">
    <source>
        <dbReference type="EMBL" id="MBN7813346.1"/>
    </source>
</evidence>
<dbReference type="InterPro" id="IPR017850">
    <property type="entry name" value="Alkaline_phosphatase_core_sf"/>
</dbReference>
<evidence type="ECO:0000259" key="7">
    <source>
        <dbReference type="Pfam" id="PF00884"/>
    </source>
</evidence>
<dbReference type="Pfam" id="PF00884">
    <property type="entry name" value="Sulfatase"/>
    <property type="match status" value="1"/>
</dbReference>
<evidence type="ECO:0000256" key="4">
    <source>
        <dbReference type="ARBA" id="ARBA00022729"/>
    </source>
</evidence>
<dbReference type="SUPFAM" id="SSF53649">
    <property type="entry name" value="Alkaline phosphatase-like"/>
    <property type="match status" value="1"/>
</dbReference>
<keyword evidence="6" id="KW-0106">Calcium</keyword>
<dbReference type="InterPro" id="IPR000917">
    <property type="entry name" value="Sulfatase_N"/>
</dbReference>
<dbReference type="PANTHER" id="PTHR45953">
    <property type="entry name" value="IDURONATE 2-SULFATASE"/>
    <property type="match status" value="1"/>
</dbReference>
<dbReference type="PROSITE" id="PS00149">
    <property type="entry name" value="SULFATASE_2"/>
    <property type="match status" value="1"/>
</dbReference>
<evidence type="ECO:0000256" key="5">
    <source>
        <dbReference type="ARBA" id="ARBA00022801"/>
    </source>
</evidence>
<dbReference type="RefSeq" id="WP_206580120.1">
    <property type="nucleotide sequence ID" value="NZ_JAFKCT010000012.1"/>
</dbReference>
<dbReference type="PROSITE" id="PS00523">
    <property type="entry name" value="SULFATASE_1"/>
    <property type="match status" value="1"/>
</dbReference>
<dbReference type="InterPro" id="IPR024607">
    <property type="entry name" value="Sulfatase_CS"/>
</dbReference>
<dbReference type="Gene3D" id="3.40.720.10">
    <property type="entry name" value="Alkaline Phosphatase, subunit A"/>
    <property type="match status" value="1"/>
</dbReference>
<dbReference type="InterPro" id="IPR035874">
    <property type="entry name" value="IDS"/>
</dbReference>
<sequence length="564" mass="63402">MKITERFTGPFAGSSFSEEINGTKPAGSAFARLVIFLFFLTLCLGQASAQNQPNILFIAIDDLRPELGAYGSEIAITPNLDSLAAGGLLFTRAYCQQAICSPSRASVMTGARPESIGVIENYTYFRDLNPDIVTLPQHFKNNGYETVNIGKIYHGEYNDPELSWSRRAASDLVPMKEARLVGGYALRENQETFRKYKSEMEAKYGDAAKKGLGNGPAFESADVPDHTYEDGFNTELALATLKDLKENSDKPFFLGLGYYRPHLNWAVPKKYWDLYEREKIRLTSQTQAPQDGAEMGIHPSFELRVRYGIPKEGPIPDSLAITLKHAYLASVSYVDAQIGKVISSLRENGQLDNTIIVVWSDHGWHLGEMGIWGKATNYEIATRVPLILWTPDMPAQSRGKQSDALVELIDLYPTLADLAGLSQPGHLEGKSLVSLIKKPAKHLGKAAYSQFPTPALREWAANPLSQGMRETYFGPLIEEVEERIIAQQKEKWDRDLFENHLMGYAMRDGRYRLVVWKDRRYPDKEPLYVELYDHLNDGSETKNVAKQHPKVVKKMLSQLNRTLN</sequence>
<evidence type="ECO:0000256" key="3">
    <source>
        <dbReference type="ARBA" id="ARBA00022723"/>
    </source>
</evidence>
<evidence type="ECO:0000256" key="6">
    <source>
        <dbReference type="ARBA" id="ARBA00022837"/>
    </source>
</evidence>
<feature type="domain" description="Sulfatase N-terminal" evidence="7">
    <location>
        <begin position="53"/>
        <end position="420"/>
    </location>
</feature>
<protein>
    <submittedName>
        <fullName evidence="8">Sulfatase</fullName>
    </submittedName>
</protein>
<comment type="cofactor">
    <cofactor evidence="1">
        <name>Ca(2+)</name>
        <dbReference type="ChEBI" id="CHEBI:29108"/>
    </cofactor>
</comment>
<name>A0ABS3CB35_9BACT</name>
<evidence type="ECO:0000256" key="1">
    <source>
        <dbReference type="ARBA" id="ARBA00001913"/>
    </source>
</evidence>
<keyword evidence="3" id="KW-0479">Metal-binding</keyword>
<comment type="similarity">
    <text evidence="2">Belongs to the sulfatase family.</text>
</comment>
<dbReference type="CDD" id="cd16030">
    <property type="entry name" value="iduronate-2-sulfatase"/>
    <property type="match status" value="1"/>
</dbReference>
<dbReference type="PANTHER" id="PTHR45953:SF1">
    <property type="entry name" value="IDURONATE 2-SULFATASE"/>
    <property type="match status" value="1"/>
</dbReference>
<comment type="caution">
    <text evidence="8">The sequence shown here is derived from an EMBL/GenBank/DDBJ whole genome shotgun (WGS) entry which is preliminary data.</text>
</comment>